<accession>A0A7X8SKX8</accession>
<evidence type="ECO:0008006" key="3">
    <source>
        <dbReference type="Google" id="ProtNLM"/>
    </source>
</evidence>
<name>A0A7X8SKX8_9BACT</name>
<dbReference type="AlphaFoldDB" id="A0A7X8SKX8"/>
<dbReference type="RefSeq" id="WP_168882846.1">
    <property type="nucleotide sequence ID" value="NZ_JABAIL010000003.1"/>
</dbReference>
<proteinExistence type="predicted"/>
<reference evidence="1 2" key="1">
    <citation type="submission" date="2020-04" db="EMBL/GenBank/DDBJ databases">
        <title>Flammeovirga sp. SR4, a novel species isolated from seawater.</title>
        <authorList>
            <person name="Wang X."/>
        </authorList>
    </citation>
    <scope>NUCLEOTIDE SEQUENCE [LARGE SCALE GENOMIC DNA]</scope>
    <source>
        <strain evidence="1 2">SR4</strain>
    </source>
</reference>
<gene>
    <name evidence="1" type="ORF">HGP29_13020</name>
</gene>
<keyword evidence="2" id="KW-1185">Reference proteome</keyword>
<comment type="caution">
    <text evidence="1">The sequence shown here is derived from an EMBL/GenBank/DDBJ whole genome shotgun (WGS) entry which is preliminary data.</text>
</comment>
<dbReference type="InterPro" id="IPR011652">
    <property type="entry name" value="MORN_2"/>
</dbReference>
<dbReference type="PROSITE" id="PS51257">
    <property type="entry name" value="PROKAR_LIPOPROTEIN"/>
    <property type="match status" value="1"/>
</dbReference>
<dbReference type="SUPFAM" id="SSF82185">
    <property type="entry name" value="Histone H3 K4-specific methyltransferase SET7/9 N-terminal domain"/>
    <property type="match status" value="1"/>
</dbReference>
<evidence type="ECO:0000313" key="2">
    <source>
        <dbReference type="Proteomes" id="UP000585050"/>
    </source>
</evidence>
<dbReference type="EMBL" id="JABAIL010000003">
    <property type="protein sequence ID" value="NLR92141.1"/>
    <property type="molecule type" value="Genomic_DNA"/>
</dbReference>
<organism evidence="1 2">
    <name type="scientific">Flammeovirga agarivorans</name>
    <dbReference type="NCBI Taxonomy" id="2726742"/>
    <lineage>
        <taxon>Bacteria</taxon>
        <taxon>Pseudomonadati</taxon>
        <taxon>Bacteroidota</taxon>
        <taxon>Cytophagia</taxon>
        <taxon>Cytophagales</taxon>
        <taxon>Flammeovirgaceae</taxon>
        <taxon>Flammeovirga</taxon>
    </lineage>
</organism>
<sequence length="258" mass="29974">MKNITYITFLIITLFSCDNQKKNSDQVSSQYTQTANLKKQGLIKSYYDVDQKKIKAEVNYSSKGVKDGWAKTYYDNGQLWKSIFYINGKKDGIVKEFYKNGTLYKEVLYENDILTERKFFYSDGKVKAIIPYMGGKLTFGTEEYSKSGKKLSKYPKVFVKKTFPSSSHDEVVLKLTLSEKRKNLKFYVCYQKEDVQCLDFKKHQLIKAEMKDREGRVLLKLPKGANIQHNVQVIAEYVTYSGNKKLEKINYNLNVSST</sequence>
<protein>
    <recommendedName>
        <fullName evidence="3">MORN repeat variant</fullName>
    </recommendedName>
</protein>
<dbReference type="Gene3D" id="3.90.930.1">
    <property type="match status" value="1"/>
</dbReference>
<dbReference type="Proteomes" id="UP000585050">
    <property type="component" value="Unassembled WGS sequence"/>
</dbReference>
<evidence type="ECO:0000313" key="1">
    <source>
        <dbReference type="EMBL" id="NLR92141.1"/>
    </source>
</evidence>
<dbReference type="Pfam" id="PF07661">
    <property type="entry name" value="MORN_2"/>
    <property type="match status" value="3"/>
</dbReference>